<evidence type="ECO:0000313" key="1">
    <source>
        <dbReference type="EMBL" id="KAG2565286.1"/>
    </source>
</evidence>
<keyword evidence="2" id="KW-1185">Reference proteome</keyword>
<reference evidence="1" key="1">
    <citation type="submission" date="2020-05" db="EMBL/GenBank/DDBJ databases">
        <title>WGS assembly of Panicum virgatum.</title>
        <authorList>
            <person name="Lovell J.T."/>
            <person name="Jenkins J."/>
            <person name="Shu S."/>
            <person name="Juenger T.E."/>
            <person name="Schmutz J."/>
        </authorList>
    </citation>
    <scope>NUCLEOTIDE SEQUENCE</scope>
    <source>
        <strain evidence="1">AP13</strain>
    </source>
</reference>
<evidence type="ECO:0000313" key="2">
    <source>
        <dbReference type="Proteomes" id="UP000823388"/>
    </source>
</evidence>
<accession>A0A8T0Q2C1</accession>
<proteinExistence type="predicted"/>
<dbReference type="Proteomes" id="UP000823388">
    <property type="component" value="Chromosome 7N"/>
</dbReference>
<organism evidence="1 2">
    <name type="scientific">Panicum virgatum</name>
    <name type="common">Blackwell switchgrass</name>
    <dbReference type="NCBI Taxonomy" id="38727"/>
    <lineage>
        <taxon>Eukaryota</taxon>
        <taxon>Viridiplantae</taxon>
        <taxon>Streptophyta</taxon>
        <taxon>Embryophyta</taxon>
        <taxon>Tracheophyta</taxon>
        <taxon>Spermatophyta</taxon>
        <taxon>Magnoliopsida</taxon>
        <taxon>Liliopsida</taxon>
        <taxon>Poales</taxon>
        <taxon>Poaceae</taxon>
        <taxon>PACMAD clade</taxon>
        <taxon>Panicoideae</taxon>
        <taxon>Panicodae</taxon>
        <taxon>Paniceae</taxon>
        <taxon>Panicinae</taxon>
        <taxon>Panicum</taxon>
        <taxon>Panicum sect. Hiantes</taxon>
    </lineage>
</organism>
<protein>
    <submittedName>
        <fullName evidence="1">Uncharacterized protein</fullName>
    </submittedName>
</protein>
<gene>
    <name evidence="1" type="ORF">PVAP13_7NG063451</name>
</gene>
<sequence>MARALPLYHMNEGADLSGTVMSSEGIDEAEVLRRLRETFDPPIAYPDPQSPAMLPDEGAPALDRSDFFSFAVPLPEDVARHERNRLTAVAKLAKKREREERMEDRRKAAKKI</sequence>
<dbReference type="AlphaFoldDB" id="A0A8T0Q2C1"/>
<dbReference type="EMBL" id="CM029050">
    <property type="protein sequence ID" value="KAG2565286.1"/>
    <property type="molecule type" value="Genomic_DNA"/>
</dbReference>
<comment type="caution">
    <text evidence="1">The sequence shown here is derived from an EMBL/GenBank/DDBJ whole genome shotgun (WGS) entry which is preliminary data.</text>
</comment>
<name>A0A8T0Q2C1_PANVG</name>